<evidence type="ECO:0000313" key="2">
    <source>
        <dbReference type="EMBL" id="BBX51708.1"/>
    </source>
</evidence>
<evidence type="ECO:0000313" key="3">
    <source>
        <dbReference type="Proteomes" id="UP000466785"/>
    </source>
</evidence>
<feature type="region of interest" description="Disordered" evidence="1">
    <location>
        <begin position="1"/>
        <end position="44"/>
    </location>
</feature>
<feature type="compositionally biased region" description="Acidic residues" evidence="1">
    <location>
        <begin position="17"/>
        <end position="32"/>
    </location>
</feature>
<accession>A0A6N4VCB1</accession>
<proteinExistence type="predicted"/>
<feature type="compositionally biased region" description="Basic and acidic residues" evidence="1">
    <location>
        <begin position="1"/>
        <end position="15"/>
    </location>
</feature>
<protein>
    <submittedName>
        <fullName evidence="2">Uncharacterized protein</fullName>
    </submittedName>
</protein>
<gene>
    <name evidence="2" type="ORF">MPOR_27340</name>
</gene>
<dbReference type="Proteomes" id="UP000466785">
    <property type="component" value="Chromosome"/>
</dbReference>
<dbReference type="EMBL" id="AP022570">
    <property type="protein sequence ID" value="BBX51708.1"/>
    <property type="molecule type" value="Genomic_DNA"/>
</dbReference>
<evidence type="ECO:0000256" key="1">
    <source>
        <dbReference type="SAM" id="MobiDB-lite"/>
    </source>
</evidence>
<name>A0A6N4VCB1_9MYCO</name>
<organism evidence="2 3">
    <name type="scientific">Mycolicibacterium poriferae</name>
    <dbReference type="NCBI Taxonomy" id="39694"/>
    <lineage>
        <taxon>Bacteria</taxon>
        <taxon>Bacillati</taxon>
        <taxon>Actinomycetota</taxon>
        <taxon>Actinomycetes</taxon>
        <taxon>Mycobacteriales</taxon>
        <taxon>Mycobacteriaceae</taxon>
        <taxon>Mycolicibacterium</taxon>
    </lineage>
</organism>
<dbReference type="AlphaFoldDB" id="A0A6N4VCB1"/>
<sequence>MPDRLVGHLEGRTLVDDVADRDEEGGAEGEQDGDIRFRHRRPPPVVHRTLPGAIAKAWAQSGATCFNSYQERSRHGDSWWGVPDQLTGAALRGRCADDARRARGNRP</sequence>
<keyword evidence="3" id="KW-1185">Reference proteome</keyword>
<dbReference type="KEGG" id="mpof:MPOR_27340"/>
<reference evidence="2 3" key="1">
    <citation type="journal article" date="2019" name="Emerg. Microbes Infect.">
        <title>Comprehensive subspecies identification of 175 nontuberculous mycobacteria species based on 7547 genomic profiles.</title>
        <authorList>
            <person name="Matsumoto Y."/>
            <person name="Kinjo T."/>
            <person name="Motooka D."/>
            <person name="Nabeya D."/>
            <person name="Jung N."/>
            <person name="Uechi K."/>
            <person name="Horii T."/>
            <person name="Iida T."/>
            <person name="Fujita J."/>
            <person name="Nakamura S."/>
        </authorList>
    </citation>
    <scope>NUCLEOTIDE SEQUENCE [LARGE SCALE GENOMIC DNA]</scope>
    <source>
        <strain evidence="2 3">JCM 12603</strain>
    </source>
</reference>